<dbReference type="InterPro" id="IPR052038">
    <property type="entry name" value="Type-VII_TA_antitoxin"/>
</dbReference>
<evidence type="ECO:0000256" key="9">
    <source>
        <dbReference type="ARBA" id="ARBA00038276"/>
    </source>
</evidence>
<reference evidence="11 12" key="1">
    <citation type="journal article" date="2008" name="J. Bacteriol.">
        <title>Complete genome sequence of Leuconostoc citreum KM20.</title>
        <authorList>
            <person name="Kim J.F."/>
            <person name="Jeong H."/>
            <person name="Lee J.-S."/>
            <person name="Choi S.-H."/>
            <person name="Ha M."/>
            <person name="Hur C.-G."/>
            <person name="Kim J.-S."/>
            <person name="Lee S."/>
            <person name="Park H.-S."/>
            <person name="Park Y.-H."/>
            <person name="Oh T.K."/>
        </authorList>
    </citation>
    <scope>NUCLEOTIDE SEQUENCE [LARGE SCALE GENOMIC DNA]</scope>
    <source>
        <strain evidence="11 12">KM20</strain>
    </source>
</reference>
<accession>B1N0P6</accession>
<keyword evidence="12" id="KW-1185">Reference proteome</keyword>
<name>B1N0P6_LEUCK</name>
<dbReference type="GO" id="GO:0005524">
    <property type="term" value="F:ATP binding"/>
    <property type="evidence" value="ECO:0007669"/>
    <property type="project" value="UniProtKB-KW"/>
</dbReference>
<dbReference type="HOGENOM" id="CLU_130257_7_1_9"/>
<dbReference type="Gene3D" id="3.30.460.10">
    <property type="entry name" value="Beta Polymerase, domain 2"/>
    <property type="match status" value="1"/>
</dbReference>
<dbReference type="GO" id="GO:0016779">
    <property type="term" value="F:nucleotidyltransferase activity"/>
    <property type="evidence" value="ECO:0007669"/>
    <property type="project" value="UniProtKB-KW"/>
</dbReference>
<keyword evidence="3" id="KW-0808">Transferase</keyword>
<dbReference type="SUPFAM" id="SSF81301">
    <property type="entry name" value="Nucleotidyltransferase"/>
    <property type="match status" value="1"/>
</dbReference>
<dbReference type="InterPro" id="IPR002934">
    <property type="entry name" value="Polymerase_NTP_transf_dom"/>
</dbReference>
<evidence type="ECO:0000256" key="5">
    <source>
        <dbReference type="ARBA" id="ARBA00022723"/>
    </source>
</evidence>
<evidence type="ECO:0000256" key="2">
    <source>
        <dbReference type="ARBA" id="ARBA00022649"/>
    </source>
</evidence>
<keyword evidence="8" id="KW-0460">Magnesium</keyword>
<keyword evidence="5" id="KW-0479">Metal-binding</keyword>
<comment type="cofactor">
    <cofactor evidence="1">
        <name>Mg(2+)</name>
        <dbReference type="ChEBI" id="CHEBI:18420"/>
    </cofactor>
</comment>
<comment type="similarity">
    <text evidence="9">Belongs to the MntA antitoxin family.</text>
</comment>
<keyword evidence="11" id="KW-0614">Plasmid</keyword>
<evidence type="ECO:0000256" key="3">
    <source>
        <dbReference type="ARBA" id="ARBA00022679"/>
    </source>
</evidence>
<evidence type="ECO:0000313" key="12">
    <source>
        <dbReference type="Proteomes" id="UP000002166"/>
    </source>
</evidence>
<proteinExistence type="inferred from homology"/>
<dbReference type="RefSeq" id="WP_012304988.1">
    <property type="nucleotide sequence ID" value="NC_010470.1"/>
</dbReference>
<dbReference type="AlphaFoldDB" id="B1N0P6"/>
<dbReference type="EMBL" id="DQ489740">
    <property type="protein sequence ID" value="ACA83651.1"/>
    <property type="molecule type" value="Genomic_DNA"/>
</dbReference>
<sequence length="104" mass="12050">MIILTIDEIKERVQPILAKYGLNEVYLFGSYSRGQATEVSDVDLAFVSDRTLPYFEIFEIEEELEKVLGKSVELVPMDQLSEVKTPIGQYMYQNQIQKERQLIS</sequence>
<keyword evidence="6" id="KW-0547">Nucleotide-binding</keyword>
<keyword evidence="7" id="KW-0067">ATP-binding</keyword>
<keyword evidence="2" id="KW-1277">Toxin-antitoxin system</keyword>
<evidence type="ECO:0000256" key="1">
    <source>
        <dbReference type="ARBA" id="ARBA00001946"/>
    </source>
</evidence>
<evidence type="ECO:0000256" key="8">
    <source>
        <dbReference type="ARBA" id="ARBA00022842"/>
    </source>
</evidence>
<keyword evidence="4" id="KW-0548">Nucleotidyltransferase</keyword>
<dbReference type="Pfam" id="PF01909">
    <property type="entry name" value="NTP_transf_2"/>
    <property type="match status" value="1"/>
</dbReference>
<dbReference type="InterPro" id="IPR043519">
    <property type="entry name" value="NT_sf"/>
</dbReference>
<dbReference type="PANTHER" id="PTHR33571:SF14">
    <property type="entry name" value="PROTEIN ADENYLYLTRANSFERASE MJ0435-RELATED"/>
    <property type="match status" value="1"/>
</dbReference>
<organism evidence="11 12">
    <name type="scientific">Leuconostoc citreum (strain KM20)</name>
    <dbReference type="NCBI Taxonomy" id="349519"/>
    <lineage>
        <taxon>Bacteria</taxon>
        <taxon>Bacillati</taxon>
        <taxon>Bacillota</taxon>
        <taxon>Bacilli</taxon>
        <taxon>Lactobacillales</taxon>
        <taxon>Lactobacillaceae</taxon>
        <taxon>Leuconostoc</taxon>
    </lineage>
</organism>
<evidence type="ECO:0000256" key="7">
    <source>
        <dbReference type="ARBA" id="ARBA00022840"/>
    </source>
</evidence>
<dbReference type="CDD" id="cd05403">
    <property type="entry name" value="NT_KNTase_like"/>
    <property type="match status" value="1"/>
</dbReference>
<gene>
    <name evidence="11" type="ordered locus">LCK_p100048</name>
</gene>
<evidence type="ECO:0000256" key="6">
    <source>
        <dbReference type="ARBA" id="ARBA00022741"/>
    </source>
</evidence>
<evidence type="ECO:0000259" key="10">
    <source>
        <dbReference type="Pfam" id="PF01909"/>
    </source>
</evidence>
<feature type="domain" description="Polymerase nucleotidyl transferase" evidence="10">
    <location>
        <begin position="18"/>
        <end position="102"/>
    </location>
</feature>
<dbReference type="GO" id="GO:0046872">
    <property type="term" value="F:metal ion binding"/>
    <property type="evidence" value="ECO:0007669"/>
    <property type="project" value="UniProtKB-KW"/>
</dbReference>
<dbReference type="Proteomes" id="UP000002166">
    <property type="component" value="Plasmid pLCK1"/>
</dbReference>
<dbReference type="PANTHER" id="PTHR33571">
    <property type="entry name" value="SSL8005 PROTEIN"/>
    <property type="match status" value="1"/>
</dbReference>
<dbReference type="KEGG" id="lci:LCK_p100048"/>
<evidence type="ECO:0000256" key="4">
    <source>
        <dbReference type="ARBA" id="ARBA00022695"/>
    </source>
</evidence>
<protein>
    <submittedName>
        <fullName evidence="11">Nucleotidyltransferase domain protein</fullName>
    </submittedName>
</protein>
<geneLocation type="plasmid" evidence="11 12">
    <name>pLCK1</name>
</geneLocation>
<evidence type="ECO:0000313" key="11">
    <source>
        <dbReference type="EMBL" id="ACA83651.1"/>
    </source>
</evidence>